<accession>A0A9P1ITR0</accession>
<dbReference type="Gene3D" id="3.40.50.1820">
    <property type="entry name" value="alpha/beta hydrolase"/>
    <property type="match status" value="1"/>
</dbReference>
<dbReference type="AlphaFoldDB" id="A0A9P1ITR0"/>
<dbReference type="OrthoDB" id="438440at2759"/>
<dbReference type="InterPro" id="IPR002921">
    <property type="entry name" value="Fungal_lipase-type"/>
</dbReference>
<dbReference type="InterPro" id="IPR029058">
    <property type="entry name" value="AB_hydrolase_fold"/>
</dbReference>
<evidence type="ECO:0000259" key="2">
    <source>
        <dbReference type="Pfam" id="PF01764"/>
    </source>
</evidence>
<dbReference type="PANTHER" id="PTHR45908">
    <property type="entry name" value="PROTEIN CBG11750-RELATED"/>
    <property type="match status" value="1"/>
</dbReference>
<name>A0A9P1ITR0_9PELO</name>
<feature type="chain" id="PRO_5040269948" description="Fungal lipase-type domain-containing protein" evidence="1">
    <location>
        <begin position="21"/>
        <end position="347"/>
    </location>
</feature>
<keyword evidence="1" id="KW-0732">Signal</keyword>
<dbReference type="GO" id="GO:0006629">
    <property type="term" value="P:lipid metabolic process"/>
    <property type="evidence" value="ECO:0007669"/>
    <property type="project" value="InterPro"/>
</dbReference>
<feature type="domain" description="Fungal lipase-type" evidence="2">
    <location>
        <begin position="94"/>
        <end position="228"/>
    </location>
</feature>
<sequence length="347" mass="39668">MQILILFSFFILPNFYSVNCIPLGKQTSYNDEEARKLVNLAAAAYGTKHAPCINKSYGNGENFHIETIVRKECDHLDSTCEAFVVVSENTLRIIVVFRGTKTKTQLLLEGWQSINDGVDFFDMGNVNRYFLNAHMVLWPEIEQILKNQKWANYHVTFTGHSLGGALASLAAARTAKQQYRNGNQIQVYTFGQPRVGHIEYARNFDQLVPTSYRVVFRRDIVPHLPACHKNQTFISEYEGGAKPCHASHNDYYHHGTEIWYPDEMSPGAHYVECLGTPKNEDFSCSDRIKFYIDQSDTYTWDHRHYFGVKVPPYGKTGCDSKFPEGKPSVFENVVNRINLLTRTIGLD</sequence>
<dbReference type="EMBL" id="CANHGI010000005">
    <property type="protein sequence ID" value="CAI5451065.1"/>
    <property type="molecule type" value="Genomic_DNA"/>
</dbReference>
<dbReference type="Proteomes" id="UP001152747">
    <property type="component" value="Unassembled WGS sequence"/>
</dbReference>
<dbReference type="CDD" id="cd00519">
    <property type="entry name" value="Lipase_3"/>
    <property type="match status" value="1"/>
</dbReference>
<dbReference type="Pfam" id="PF01764">
    <property type="entry name" value="Lipase_3"/>
    <property type="match status" value="1"/>
</dbReference>
<protein>
    <recommendedName>
        <fullName evidence="2">Fungal lipase-type domain-containing protein</fullName>
    </recommendedName>
</protein>
<proteinExistence type="predicted"/>
<evidence type="ECO:0000313" key="3">
    <source>
        <dbReference type="EMBL" id="CAI5451065.1"/>
    </source>
</evidence>
<organism evidence="3 4">
    <name type="scientific">Caenorhabditis angaria</name>
    <dbReference type="NCBI Taxonomy" id="860376"/>
    <lineage>
        <taxon>Eukaryota</taxon>
        <taxon>Metazoa</taxon>
        <taxon>Ecdysozoa</taxon>
        <taxon>Nematoda</taxon>
        <taxon>Chromadorea</taxon>
        <taxon>Rhabditida</taxon>
        <taxon>Rhabditina</taxon>
        <taxon>Rhabditomorpha</taxon>
        <taxon>Rhabditoidea</taxon>
        <taxon>Rhabditidae</taxon>
        <taxon>Peloderinae</taxon>
        <taxon>Caenorhabditis</taxon>
    </lineage>
</organism>
<dbReference type="SUPFAM" id="SSF53474">
    <property type="entry name" value="alpha/beta-Hydrolases"/>
    <property type="match status" value="1"/>
</dbReference>
<gene>
    <name evidence="3" type="ORF">CAMP_LOCUS13702</name>
</gene>
<keyword evidence="4" id="KW-1185">Reference proteome</keyword>
<comment type="caution">
    <text evidence="3">The sequence shown here is derived from an EMBL/GenBank/DDBJ whole genome shotgun (WGS) entry which is preliminary data.</text>
</comment>
<evidence type="ECO:0000256" key="1">
    <source>
        <dbReference type="SAM" id="SignalP"/>
    </source>
</evidence>
<reference evidence="3" key="1">
    <citation type="submission" date="2022-11" db="EMBL/GenBank/DDBJ databases">
        <authorList>
            <person name="Kikuchi T."/>
        </authorList>
    </citation>
    <scope>NUCLEOTIDE SEQUENCE</scope>
    <source>
        <strain evidence="3">PS1010</strain>
    </source>
</reference>
<evidence type="ECO:0000313" key="4">
    <source>
        <dbReference type="Proteomes" id="UP001152747"/>
    </source>
</evidence>
<feature type="signal peptide" evidence="1">
    <location>
        <begin position="1"/>
        <end position="20"/>
    </location>
</feature>
<dbReference type="PANTHER" id="PTHR45908:SF5">
    <property type="entry name" value="FUNGAL LIPASE-LIKE DOMAIN-CONTAINING PROTEIN"/>
    <property type="match status" value="1"/>
</dbReference>